<dbReference type="EMBL" id="BGZK01001966">
    <property type="protein sequence ID" value="GBP88918.1"/>
    <property type="molecule type" value="Genomic_DNA"/>
</dbReference>
<evidence type="ECO:0000313" key="1">
    <source>
        <dbReference type="EMBL" id="GBP88918.1"/>
    </source>
</evidence>
<reference evidence="1 2" key="1">
    <citation type="journal article" date="2019" name="Commun. Biol.">
        <title>The bagworm genome reveals a unique fibroin gene that provides high tensile strength.</title>
        <authorList>
            <person name="Kono N."/>
            <person name="Nakamura H."/>
            <person name="Ohtoshi R."/>
            <person name="Tomita M."/>
            <person name="Numata K."/>
            <person name="Arakawa K."/>
        </authorList>
    </citation>
    <scope>NUCLEOTIDE SEQUENCE [LARGE SCALE GENOMIC DNA]</scope>
</reference>
<organism evidence="1 2">
    <name type="scientific">Eumeta variegata</name>
    <name type="common">Bagworm moth</name>
    <name type="synonym">Eumeta japonica</name>
    <dbReference type="NCBI Taxonomy" id="151549"/>
    <lineage>
        <taxon>Eukaryota</taxon>
        <taxon>Metazoa</taxon>
        <taxon>Ecdysozoa</taxon>
        <taxon>Arthropoda</taxon>
        <taxon>Hexapoda</taxon>
        <taxon>Insecta</taxon>
        <taxon>Pterygota</taxon>
        <taxon>Neoptera</taxon>
        <taxon>Endopterygota</taxon>
        <taxon>Lepidoptera</taxon>
        <taxon>Glossata</taxon>
        <taxon>Ditrysia</taxon>
        <taxon>Tineoidea</taxon>
        <taxon>Psychidae</taxon>
        <taxon>Oiketicinae</taxon>
        <taxon>Eumeta</taxon>
    </lineage>
</organism>
<keyword evidence="2" id="KW-1185">Reference proteome</keyword>
<evidence type="ECO:0000313" key="2">
    <source>
        <dbReference type="Proteomes" id="UP000299102"/>
    </source>
</evidence>
<accession>A0A4C1ZMD0</accession>
<protein>
    <submittedName>
        <fullName evidence="1">Uncharacterized protein</fullName>
    </submittedName>
</protein>
<gene>
    <name evidence="1" type="ORF">EVAR_64337_1</name>
</gene>
<name>A0A4C1ZMD0_EUMVA</name>
<dbReference type="Proteomes" id="UP000299102">
    <property type="component" value="Unassembled WGS sequence"/>
</dbReference>
<sequence>MSHNLNTRKFYNFARPGGRRAPEPAARPSNLSAVFDFLIKPISDQEFEYARVYLRDHRLSSTQMKSQRSFPYTVTEAALDTETGIVIEHRTATVIGIDDEHGPIQEIQKMKESILCSYKLNLEDVCTV</sequence>
<dbReference type="AlphaFoldDB" id="A0A4C1ZMD0"/>
<proteinExistence type="predicted"/>
<comment type="caution">
    <text evidence="1">The sequence shown here is derived from an EMBL/GenBank/DDBJ whole genome shotgun (WGS) entry which is preliminary data.</text>
</comment>